<feature type="region of interest" description="Disordered" evidence="2">
    <location>
        <begin position="671"/>
        <end position="691"/>
    </location>
</feature>
<dbReference type="InterPro" id="IPR051829">
    <property type="entry name" value="Multiheme_Cytochr_ET"/>
</dbReference>
<accession>Q39Y60</accession>
<reference evidence="4 5" key="1">
    <citation type="submission" date="2005-10" db="EMBL/GenBank/DDBJ databases">
        <title>Complete sequence of Geobacter metallireducens GS-15.</title>
        <authorList>
            <consortium name="US DOE Joint Genome Institute"/>
            <person name="Copeland A."/>
            <person name="Lucas S."/>
            <person name="Lapidus A."/>
            <person name="Barry K."/>
            <person name="Detter J.C."/>
            <person name="Glavina T."/>
            <person name="Hammon N."/>
            <person name="Israni S."/>
            <person name="Pitluck S."/>
            <person name="Di Bartolo G."/>
            <person name="Chain P."/>
            <person name="Schmutz J."/>
            <person name="Larimer F."/>
            <person name="Land M."/>
            <person name="Kyrpides N."/>
            <person name="Ivanova N."/>
            <person name="Richardson P."/>
        </authorList>
    </citation>
    <scope>NUCLEOTIDE SEQUENCE [LARGE SCALE GENOMIC DNA]</scope>
    <source>
        <strain evidence="5">ATCC 53774 / DSM 7210 / GS-15</strain>
    </source>
</reference>
<protein>
    <submittedName>
        <fullName evidence="4">Cytochrome c</fullName>
    </submittedName>
</protein>
<sequence>MKPILVATAAMISVMLLTVTGAGAAMQCYDCHGTSATTDYRPVDATYRNISTGGFKGNHQTHMGSGASSADCAVCHGGGATSYLNSHRSGNVDIAANINNSPATGTYSRGTSFAQSTTPTLGTCATVNCHFEAATPTWGADPSLTTCSTCHGAAPADGSHPATSGSGKKHGDYYGLTTSSCVKCHPDHTAEAKPFAHATSAGNRALVVAFNAAPNSGFGRYTGNTNYPNYLPSQAPPRNGTCKNLYCHSNGSRGFAPYTSNVTATWGGSLTCKGCHKADIASGSVITNGSHQGHVNGMTIGYTQIKCVKCHAATTNSSMTIVNTANHVDKQVTVAFNNTSSAANGSYNGQLAKPATPSTKAPGSAVGQCATVYCHSSGQGDGGTWPPTYQTPTWGTYATGQCGTCHGIQTKHDASGFGYGTPTPMTTGSHTRHLLFQLGTGNVSAERKCAACHSYILTGYAPNACSSTVCHNGMVQKHANYEINVGIPDYYGATATYNAASLTPGTGYSSCSNVYCHSNGLTTSPTYYTPTWGTVADGACGTCHGVTAAAPPASVPHVKHMGIANQYRFACAECHSGKVQVTANSTAAPTFTNLTSHVNKSRDVKFDPTNPFGTYSTASLSCRNLYCHSTGNTSVASGNLPGVYGGKVYARVTWSGSVTCTSCHGRSTANGMPDYTNAGTPGSDTANSHPKHVTSSTIQCVECHEKTTKNNTSIRPTTPSYHVNATSHDVFFNLSGLSPSGTYDSALKKCSNTYCHGAGASVAWGGTTYCNSCHSANDGTSGGGGINNWGAGVSAHTLHVEETATLPSKYANYSTGNLGSAAAYRFACASCHNPATTIHLSGYASGSYRAQVFFGYTAPGKKPAYTYTGTAGTADNGFGWSNGNTVCNQTYCHSNGVGGTGAAVSWATTANTAGVGRCQKCHGNATYTADYRGAAPLYASGSISYKGSSKGNAHQLHIDAGSGAAAASDPQCLHCHAGTTTTNTSITNKVNHIDKGYDVTAGSTFADGDNIGGAAIPVTTSYTYNTSGSSCSNVSCHPTGLSGAKSTDVVSWNDKQTCDDCHKVNLSNNTGYHHAMRNYSGSSASYPKAIPGDTAGSNDVNRRCTMCHVDHGTFSPNLNASNTTYGSAGNLRMSIYSSVTATKGYSNRDFFKTGSGGICVSCHNSELFKDTGNVRVKNEANSTKTAAIVLNNYTGSAHEYAISSVMKRDSKVFYSDCTKCHNGRRNEVAVFSGMTTAVHDREVRRIYASLGTNQTDGIDALFCYRCHSNATDAIGGTKKPTANKDYYATAAMTAASQDIWTVFSGVGSTTYTTTASSTLYLRDTGAINAVPPATEPTAYQYSSGTYTTNTFTQEDMAPTSGTINATTVISTGSTAARYDRGIQFISPQIDNTVTIASGSTFTLTIREYRSFGTTTDYTRFTVYKWDGATATPLNTNAAPNNFAQDTVAIPTTATNNALAFTTNSAVTLNPGDALICEVEFYHSSGTTALNVTYAYGNYGTDAAALALPAGTYNWRTTATTSRFGHGVENIAYAGKHKPSPTDETFTYLSANKHISCNDCHDPHEARAGNHTAGGTTLPKVLKGATGVTTPTWPALWTAPAQSAYGTAPAAATAEWQICFKCHSGANSNVTTWGGAGSKAFTDLGLEFNPNNESYHPVIQALPATGNRRLASTALTGGWTPGSVMTCSDCHAADSASSKGPHGSTVKWMLNPNTTGTKYYNWPYTSAANNGTNGTTGFVMGTGTTTVPTGNFCFSCHVWAGGGDAHTNKDTKHAYACVQCHIRVPHGGKVLRLLTGPNAPLRYWPNGQSTGLNIAINGGVRPTSGTITENGCTTAGVCGNQHSGAGQKW</sequence>
<dbReference type="PANTHER" id="PTHR35038:SF6">
    <property type="entry name" value="SURFACE LOCALIZED DECAHEME CYTOCHROME C LIPOPROTEIN"/>
    <property type="match status" value="1"/>
</dbReference>
<reference evidence="4 5" key="2">
    <citation type="journal article" date="2009" name="BMC Microbiol.">
        <title>The genome sequence of Geobacter metallireducens: features of metabolism, physiology and regulation common and dissimilar to Geobacter sulfurreducens.</title>
        <authorList>
            <person name="Aklujkar M."/>
            <person name="Krushkal J."/>
            <person name="DiBartolo G."/>
            <person name="Lapidus A."/>
            <person name="Land M.L."/>
            <person name="Lovley D.R."/>
        </authorList>
    </citation>
    <scope>NUCLEOTIDE SEQUENCE [LARGE SCALE GENOMIC DNA]</scope>
    <source>
        <strain evidence="5">ATCC 53774 / DSM 7210 / GS-15</strain>
    </source>
</reference>
<dbReference type="KEGG" id="gme:Gmet_0571"/>
<dbReference type="HOGENOM" id="CLU_235482_0_0_7"/>
<gene>
    <name evidence="4" type="ordered locus">Gmet_0571</name>
</gene>
<evidence type="ECO:0000313" key="4">
    <source>
        <dbReference type="EMBL" id="ABB30814.1"/>
    </source>
</evidence>
<dbReference type="STRING" id="269799.Gmet_0571"/>
<dbReference type="Pfam" id="PF09698">
    <property type="entry name" value="GSu_C4xC__C2xCH"/>
    <property type="match status" value="5"/>
</dbReference>
<dbReference type="RefSeq" id="WP_004512268.1">
    <property type="nucleotide sequence ID" value="NC_007517.1"/>
</dbReference>
<name>Q39Y60_GEOMG</name>
<dbReference type="InterPro" id="IPR010176">
    <property type="entry name" value="C4xCH_C2xCH_motif_GEOSU"/>
</dbReference>
<dbReference type="GO" id="GO:0016491">
    <property type="term" value="F:oxidoreductase activity"/>
    <property type="evidence" value="ECO:0007669"/>
    <property type="project" value="TreeGrafter"/>
</dbReference>
<evidence type="ECO:0000313" key="5">
    <source>
        <dbReference type="Proteomes" id="UP000007073"/>
    </source>
</evidence>
<proteinExistence type="predicted"/>
<dbReference type="InterPro" id="IPR036280">
    <property type="entry name" value="Multihaem_cyt_sf"/>
</dbReference>
<organism evidence="4 5">
    <name type="scientific">Geobacter metallireducens (strain ATCC 53774 / DSM 7210 / GS-15)</name>
    <dbReference type="NCBI Taxonomy" id="269799"/>
    <lineage>
        <taxon>Bacteria</taxon>
        <taxon>Pseudomonadati</taxon>
        <taxon>Thermodesulfobacteriota</taxon>
        <taxon>Desulfuromonadia</taxon>
        <taxon>Geobacterales</taxon>
        <taxon>Geobacteraceae</taxon>
        <taxon>Geobacter</taxon>
    </lineage>
</organism>
<dbReference type="SUPFAM" id="SSF48695">
    <property type="entry name" value="Multiheme cytochromes"/>
    <property type="match status" value="6"/>
</dbReference>
<dbReference type="Gene3D" id="1.10.1130.10">
    <property type="entry name" value="Flavocytochrome C3, Chain A"/>
    <property type="match status" value="1"/>
</dbReference>
<feature type="chain" id="PRO_5004223452" evidence="3">
    <location>
        <begin position="25"/>
        <end position="1848"/>
    </location>
</feature>
<dbReference type="Proteomes" id="UP000007073">
    <property type="component" value="Chromosome"/>
</dbReference>
<evidence type="ECO:0000256" key="1">
    <source>
        <dbReference type="ARBA" id="ARBA00022729"/>
    </source>
</evidence>
<dbReference type="eggNOG" id="COG3880">
    <property type="taxonomic scope" value="Bacteria"/>
</dbReference>
<dbReference type="NCBIfam" id="TIGR01904">
    <property type="entry name" value="GSu_C4xC__C2xCH"/>
    <property type="match status" value="8"/>
</dbReference>
<dbReference type="eggNOG" id="COG3303">
    <property type="taxonomic scope" value="Bacteria"/>
</dbReference>
<evidence type="ECO:0000256" key="3">
    <source>
        <dbReference type="SAM" id="SignalP"/>
    </source>
</evidence>
<feature type="signal peptide" evidence="3">
    <location>
        <begin position="1"/>
        <end position="24"/>
    </location>
</feature>
<evidence type="ECO:0000256" key="2">
    <source>
        <dbReference type="SAM" id="MobiDB-lite"/>
    </source>
</evidence>
<keyword evidence="1 3" id="KW-0732">Signal</keyword>
<dbReference type="PANTHER" id="PTHR35038">
    <property type="entry name" value="DISSIMILATORY SULFITE REDUCTASE SIRA"/>
    <property type="match status" value="1"/>
</dbReference>
<dbReference type="EMBL" id="CP000148">
    <property type="protein sequence ID" value="ABB30814.1"/>
    <property type="molecule type" value="Genomic_DNA"/>
</dbReference>
<keyword evidence="5" id="KW-1185">Reference proteome</keyword>
<feature type="compositionally biased region" description="Polar residues" evidence="2">
    <location>
        <begin position="677"/>
        <end position="691"/>
    </location>
</feature>